<dbReference type="InterPro" id="IPR011146">
    <property type="entry name" value="HIT-like"/>
</dbReference>
<protein>
    <submittedName>
        <fullName evidence="3">Histidine triad nucleotide-binding protein</fullName>
    </submittedName>
</protein>
<comment type="caution">
    <text evidence="3">The sequence shown here is derived from an EMBL/GenBank/DDBJ whole genome shotgun (WGS) entry which is preliminary data.</text>
</comment>
<reference evidence="4" key="1">
    <citation type="journal article" date="2019" name="Int. J. Syst. Evol. Microbiol.">
        <title>The Global Catalogue of Microorganisms (GCM) 10K type strain sequencing project: providing services to taxonomists for standard genome sequencing and annotation.</title>
        <authorList>
            <consortium name="The Broad Institute Genomics Platform"/>
            <consortium name="The Broad Institute Genome Sequencing Center for Infectious Disease"/>
            <person name="Wu L."/>
            <person name="Ma J."/>
        </authorList>
    </citation>
    <scope>NUCLEOTIDE SEQUENCE [LARGE SCALE GENOMIC DNA]</scope>
    <source>
        <strain evidence="4">CCUG 62974</strain>
    </source>
</reference>
<dbReference type="CDD" id="cd01276">
    <property type="entry name" value="PKCI_related"/>
    <property type="match status" value="1"/>
</dbReference>
<evidence type="ECO:0000256" key="1">
    <source>
        <dbReference type="PROSITE-ProRule" id="PRU00464"/>
    </source>
</evidence>
<dbReference type="SUPFAM" id="SSF54197">
    <property type="entry name" value="HIT-like"/>
    <property type="match status" value="1"/>
</dbReference>
<evidence type="ECO:0000313" key="3">
    <source>
        <dbReference type="EMBL" id="MFD0886250.1"/>
    </source>
</evidence>
<organism evidence="3 4">
    <name type="scientific">Streptosporangium algeriense</name>
    <dbReference type="NCBI Taxonomy" id="1682748"/>
    <lineage>
        <taxon>Bacteria</taxon>
        <taxon>Bacillati</taxon>
        <taxon>Actinomycetota</taxon>
        <taxon>Actinomycetes</taxon>
        <taxon>Streptosporangiales</taxon>
        <taxon>Streptosporangiaceae</taxon>
        <taxon>Streptosporangium</taxon>
    </lineage>
</organism>
<dbReference type="Pfam" id="PF01230">
    <property type="entry name" value="HIT"/>
    <property type="match status" value="1"/>
</dbReference>
<evidence type="ECO:0000313" key="4">
    <source>
        <dbReference type="Proteomes" id="UP001597024"/>
    </source>
</evidence>
<proteinExistence type="predicted"/>
<dbReference type="EMBL" id="JBHTHX010000555">
    <property type="protein sequence ID" value="MFD0886250.1"/>
    <property type="molecule type" value="Genomic_DNA"/>
</dbReference>
<dbReference type="PANTHER" id="PTHR23089">
    <property type="entry name" value="HISTIDINE TRIAD HIT PROTEIN"/>
    <property type="match status" value="1"/>
</dbReference>
<feature type="short sequence motif" description="Histidine triad motif" evidence="1">
    <location>
        <begin position="100"/>
        <end position="104"/>
    </location>
</feature>
<sequence length="116" mass="12368">MSEADCLFCRIVAGEIPAEVVHETERTLAFRDVNPQAPTHVLVIPKDHYQDAAALAAADHGLADEVLRTAHTVAEQEGVVDPGYRIVFNTGPGAGQTVFHVHGHVLGGRGLTWPPG</sequence>
<gene>
    <name evidence="3" type="ORF">ACFQ08_17020</name>
</gene>
<dbReference type="InterPro" id="IPR001310">
    <property type="entry name" value="Histidine_triad_HIT"/>
</dbReference>
<keyword evidence="4" id="KW-1185">Reference proteome</keyword>
<dbReference type="Gene3D" id="3.30.428.10">
    <property type="entry name" value="HIT-like"/>
    <property type="match status" value="1"/>
</dbReference>
<dbReference type="InterPro" id="IPR036265">
    <property type="entry name" value="HIT-like_sf"/>
</dbReference>
<dbReference type="PRINTS" id="PR00332">
    <property type="entry name" value="HISTRIAD"/>
</dbReference>
<dbReference type="Proteomes" id="UP001597024">
    <property type="component" value="Unassembled WGS sequence"/>
</dbReference>
<feature type="domain" description="HIT" evidence="2">
    <location>
        <begin position="7"/>
        <end position="116"/>
    </location>
</feature>
<name>A0ABW3DU07_9ACTN</name>
<accession>A0ABW3DU07</accession>
<dbReference type="PROSITE" id="PS51084">
    <property type="entry name" value="HIT_2"/>
    <property type="match status" value="1"/>
</dbReference>
<evidence type="ECO:0000259" key="2">
    <source>
        <dbReference type="PROSITE" id="PS51084"/>
    </source>
</evidence>